<dbReference type="EMBL" id="CP000471">
    <property type="protein sequence ID" value="ABK45586.1"/>
    <property type="molecule type" value="Genomic_DNA"/>
</dbReference>
<evidence type="ECO:0000259" key="2">
    <source>
        <dbReference type="Pfam" id="PF10135"/>
    </source>
</evidence>
<dbReference type="Pfam" id="PF10135">
    <property type="entry name" value="Rod-binding"/>
    <property type="match status" value="1"/>
</dbReference>
<feature type="compositionally biased region" description="Polar residues" evidence="1">
    <location>
        <begin position="23"/>
        <end position="34"/>
    </location>
</feature>
<dbReference type="OrthoDB" id="8481704at2"/>
<evidence type="ECO:0000313" key="4">
    <source>
        <dbReference type="Proteomes" id="UP000002586"/>
    </source>
</evidence>
<dbReference type="eggNOG" id="COG3951">
    <property type="taxonomic scope" value="Bacteria"/>
</dbReference>
<reference evidence="4" key="1">
    <citation type="journal article" date="2009" name="Appl. Environ. Microbiol.">
        <title>Complete genome sequence of the chemolithoautotrophic marine magnetotactic coccus strain MC-1.</title>
        <authorList>
            <person name="Schubbe S."/>
            <person name="Williams T.J."/>
            <person name="Xie G."/>
            <person name="Kiss H.E."/>
            <person name="Brettin T.S."/>
            <person name="Martinez D."/>
            <person name="Ross C.A."/>
            <person name="Schuler D."/>
            <person name="Cox B.L."/>
            <person name="Nealson K.H."/>
            <person name="Bazylinski D.A."/>
        </authorList>
    </citation>
    <scope>NUCLEOTIDE SEQUENCE [LARGE SCALE GENOMIC DNA]</scope>
    <source>
        <strain evidence="4">ATCC BAA-1437 / JCM 17883 / MC-1</strain>
    </source>
</reference>
<keyword evidence="4" id="KW-1185">Reference proteome</keyword>
<feature type="domain" description="Flagellar protein FlgJ N-terminal" evidence="2">
    <location>
        <begin position="72"/>
        <end position="123"/>
    </location>
</feature>
<name>A0LC93_MAGMM</name>
<feature type="region of interest" description="Disordered" evidence="1">
    <location>
        <begin position="15"/>
        <end position="49"/>
    </location>
</feature>
<dbReference type="RefSeq" id="WP_011714649.1">
    <property type="nucleotide sequence ID" value="NC_008576.1"/>
</dbReference>
<protein>
    <recommendedName>
        <fullName evidence="2">Flagellar protein FlgJ N-terminal domain-containing protein</fullName>
    </recommendedName>
</protein>
<dbReference type="AlphaFoldDB" id="A0LC93"/>
<dbReference type="HOGENOM" id="CLU_1667267_0_0_5"/>
<dbReference type="InterPro" id="IPR019301">
    <property type="entry name" value="Flagellar_prot_FlgJ_N"/>
</dbReference>
<accession>A0LC93</accession>
<evidence type="ECO:0000256" key="1">
    <source>
        <dbReference type="SAM" id="MobiDB-lite"/>
    </source>
</evidence>
<gene>
    <name evidence="3" type="ordered locus">Mmc1_3096</name>
</gene>
<dbReference type="Proteomes" id="UP000002586">
    <property type="component" value="Chromosome"/>
</dbReference>
<evidence type="ECO:0000313" key="3">
    <source>
        <dbReference type="EMBL" id="ABK45586.1"/>
    </source>
</evidence>
<organism evidence="3 4">
    <name type="scientific">Magnetococcus marinus (strain ATCC BAA-1437 / JCM 17883 / MC-1)</name>
    <dbReference type="NCBI Taxonomy" id="156889"/>
    <lineage>
        <taxon>Bacteria</taxon>
        <taxon>Pseudomonadati</taxon>
        <taxon>Pseudomonadota</taxon>
        <taxon>Magnetococcia</taxon>
        <taxon>Magnetococcales</taxon>
        <taxon>Magnetococcaceae</taxon>
        <taxon>Magnetococcus</taxon>
    </lineage>
</organism>
<dbReference type="KEGG" id="mgm:Mmc1_3096"/>
<sequence length="158" mass="17192">MNDFLSTKAQGVMMQQMAGGQVRHSTAGRSNNPSIAGADRSNRVPLSEQDEKTLRKAAANFEAMFIKQLLGSMRKTVPDFGEGGLMRKSNGEKIFRDMLDQEYADLASKGEGGLGMKEAIYDQLTRRPGGRPGGALNPSIEALNAQYAAMQAQKSREH</sequence>
<dbReference type="STRING" id="156889.Mmc1_3096"/>
<reference evidence="3 4" key="2">
    <citation type="journal article" date="2012" name="Int. J. Syst. Evol. Microbiol.">
        <title>Magnetococcus marinus gen. nov., sp. nov., a marine, magnetotactic bacterium that represents a novel lineage (Magnetococcaceae fam. nov.; Magnetococcales ord. nov.) at the base of the Alphaproteobacteria.</title>
        <authorList>
            <person name="Bazylinski D.A."/>
            <person name="Williams T.J."/>
            <person name="Lefevre C.T."/>
            <person name="Berg R.J."/>
            <person name="Zhang C.L."/>
            <person name="Bowser S.S."/>
            <person name="Dean A.J."/>
            <person name="Beveridge T.J."/>
        </authorList>
    </citation>
    <scope>NUCLEOTIDE SEQUENCE [LARGE SCALE GENOMIC DNA]</scope>
    <source>
        <strain evidence="4">ATCC BAA-1437 / JCM 17883 / MC-1</strain>
    </source>
</reference>
<proteinExistence type="predicted"/>